<protein>
    <recommendedName>
        <fullName evidence="3">NYN domain-containing protein</fullName>
    </recommendedName>
</protein>
<proteinExistence type="predicted"/>
<sequence>MPTSRNKGIAVLLLDAENLQLTVEMETFLQSRCSYQITYKIAFANWRTLGNADQLLYERGYDLIQVPGAKDAADGKMIAFGCQLRELYRKAKAVFVCSSDTVMVSLCNCLLQQELEVYRVVRQDTQIKVSKYPGDNNVAVFGKKTATTTTVAATQTDEPNRAAIEQQLIDIIHDVGTDKQSIALSILGQEYLKRNNEPVTKALTRLKLGGDFKKFITNSKLLELQKVNKVFKVTLI</sequence>
<dbReference type="EMBL" id="ANNX02000012">
    <property type="protein sequence ID" value="KYC43800.1"/>
    <property type="molecule type" value="Genomic_DNA"/>
</dbReference>
<reference evidence="1 2" key="1">
    <citation type="journal article" date="2013" name="Genome Biol. Evol.">
        <title>Genomes of Stigonematalean cyanobacteria (subsection V) and the evolution of oxygenic photosynthesis from prokaryotes to plastids.</title>
        <authorList>
            <person name="Dagan T."/>
            <person name="Roettger M."/>
            <person name="Stucken K."/>
            <person name="Landan G."/>
            <person name="Koch R."/>
            <person name="Major P."/>
            <person name="Gould S.B."/>
            <person name="Goremykin V.V."/>
            <person name="Rippka R."/>
            <person name="Tandeau de Marsac N."/>
            <person name="Gugger M."/>
            <person name="Lockhart P.J."/>
            <person name="Allen J.F."/>
            <person name="Brune I."/>
            <person name="Maus I."/>
            <person name="Puhler A."/>
            <person name="Martin W.F."/>
        </authorList>
    </citation>
    <scope>NUCLEOTIDE SEQUENCE [LARGE SCALE GENOMIC DNA]</scope>
    <source>
        <strain evidence="1 2">PCC 7110</strain>
    </source>
</reference>
<gene>
    <name evidence="1" type="ORF">WA1_01150</name>
</gene>
<comment type="caution">
    <text evidence="1">The sequence shown here is derived from an EMBL/GenBank/DDBJ whole genome shotgun (WGS) entry which is preliminary data.</text>
</comment>
<dbReference type="RefSeq" id="WP_017749274.1">
    <property type="nucleotide sequence ID" value="NZ_KQ976354.1"/>
</dbReference>
<keyword evidence="2" id="KW-1185">Reference proteome</keyword>
<dbReference type="OrthoDB" id="570660at2"/>
<evidence type="ECO:0000313" key="1">
    <source>
        <dbReference type="EMBL" id="KYC43800.1"/>
    </source>
</evidence>
<accession>A0A139XGI1</accession>
<evidence type="ECO:0008006" key="3">
    <source>
        <dbReference type="Google" id="ProtNLM"/>
    </source>
</evidence>
<name>A0A139XGI1_9CYAN</name>
<evidence type="ECO:0000313" key="2">
    <source>
        <dbReference type="Proteomes" id="UP000076925"/>
    </source>
</evidence>
<dbReference type="Proteomes" id="UP000076925">
    <property type="component" value="Unassembled WGS sequence"/>
</dbReference>
<organism evidence="1 2">
    <name type="scientific">Scytonema hofmannii PCC 7110</name>
    <dbReference type="NCBI Taxonomy" id="128403"/>
    <lineage>
        <taxon>Bacteria</taxon>
        <taxon>Bacillati</taxon>
        <taxon>Cyanobacteriota</taxon>
        <taxon>Cyanophyceae</taxon>
        <taxon>Nostocales</taxon>
        <taxon>Scytonemataceae</taxon>
        <taxon>Scytonema</taxon>
    </lineage>
</organism>
<dbReference type="AlphaFoldDB" id="A0A139XGI1"/>